<organism evidence="6 7">
    <name type="scientific">Luteolibacter arcticus</name>
    <dbReference type="NCBI Taxonomy" id="1581411"/>
    <lineage>
        <taxon>Bacteria</taxon>
        <taxon>Pseudomonadati</taxon>
        <taxon>Verrucomicrobiota</taxon>
        <taxon>Verrucomicrobiia</taxon>
        <taxon>Verrucomicrobiales</taxon>
        <taxon>Verrucomicrobiaceae</taxon>
        <taxon>Luteolibacter</taxon>
    </lineage>
</organism>
<sequence>MNAYPALGPSAGLAPRGSRCHDPGVESMEEIVAREVGADGLAAMVAAFYRRVRTDDVLGPLYPEQDLEGAEKRLREFLQFRFLGHEVYVENRGHPRLRMRHFPFAIGDKEVARWVELMEAAMDESGISGEAWSVMSPFFAQVAEFLKNR</sequence>
<accession>A0ABT3GEE7</accession>
<evidence type="ECO:0000256" key="2">
    <source>
        <dbReference type="ARBA" id="ARBA00022617"/>
    </source>
</evidence>
<keyword evidence="7" id="KW-1185">Reference proteome</keyword>
<dbReference type="InterPro" id="IPR009050">
    <property type="entry name" value="Globin-like_sf"/>
</dbReference>
<dbReference type="EMBL" id="JAPDDT010000002">
    <property type="protein sequence ID" value="MCW1921992.1"/>
    <property type="molecule type" value="Genomic_DNA"/>
</dbReference>
<reference evidence="6 7" key="1">
    <citation type="submission" date="2022-10" db="EMBL/GenBank/DDBJ databases">
        <title>Luteolibacter arcticus strain CCTCC AB 2014275, whole genome shotgun sequencing project.</title>
        <authorList>
            <person name="Zhao G."/>
            <person name="Shen L."/>
        </authorList>
    </citation>
    <scope>NUCLEOTIDE SEQUENCE [LARGE SCALE GENOMIC DNA]</scope>
    <source>
        <strain evidence="6 7">CCTCC AB 2014275</strain>
    </source>
</reference>
<comment type="caution">
    <text evidence="6">The sequence shown here is derived from an EMBL/GenBank/DDBJ whole genome shotgun (WGS) entry which is preliminary data.</text>
</comment>
<evidence type="ECO:0000256" key="1">
    <source>
        <dbReference type="ARBA" id="ARBA00022448"/>
    </source>
</evidence>
<keyword evidence="2" id="KW-0349">Heme</keyword>
<evidence type="ECO:0000313" key="7">
    <source>
        <dbReference type="Proteomes" id="UP001320876"/>
    </source>
</evidence>
<dbReference type="Gene3D" id="1.10.490.10">
    <property type="entry name" value="Globins"/>
    <property type="match status" value="1"/>
</dbReference>
<evidence type="ECO:0000256" key="4">
    <source>
        <dbReference type="ARBA" id="ARBA00023004"/>
    </source>
</evidence>
<evidence type="ECO:0000313" key="6">
    <source>
        <dbReference type="EMBL" id="MCW1921992.1"/>
    </source>
</evidence>
<dbReference type="InterPro" id="IPR001486">
    <property type="entry name" value="Hemoglobin_trunc"/>
</dbReference>
<proteinExistence type="inferred from homology"/>
<dbReference type="SUPFAM" id="SSF46458">
    <property type="entry name" value="Globin-like"/>
    <property type="match status" value="1"/>
</dbReference>
<evidence type="ECO:0000256" key="3">
    <source>
        <dbReference type="ARBA" id="ARBA00022723"/>
    </source>
</evidence>
<dbReference type="InterPro" id="IPR044203">
    <property type="entry name" value="GlbO/GLB3-like"/>
</dbReference>
<evidence type="ECO:0000256" key="5">
    <source>
        <dbReference type="ARBA" id="ARBA00034496"/>
    </source>
</evidence>
<dbReference type="PANTHER" id="PTHR47366">
    <property type="entry name" value="TWO-ON-TWO HEMOGLOBIN-3"/>
    <property type="match status" value="1"/>
</dbReference>
<comment type="similarity">
    <text evidence="5">Belongs to the truncated hemoglobin family. Group II subfamily.</text>
</comment>
<dbReference type="PANTHER" id="PTHR47366:SF1">
    <property type="entry name" value="TWO-ON-TWO HEMOGLOBIN-3"/>
    <property type="match status" value="1"/>
</dbReference>
<dbReference type="Pfam" id="PF01152">
    <property type="entry name" value="Bac_globin"/>
    <property type="match status" value="1"/>
</dbReference>
<protein>
    <submittedName>
        <fullName evidence="6">Globin</fullName>
    </submittedName>
</protein>
<dbReference type="Proteomes" id="UP001320876">
    <property type="component" value="Unassembled WGS sequence"/>
</dbReference>
<keyword evidence="3" id="KW-0479">Metal-binding</keyword>
<gene>
    <name evidence="6" type="ORF">OKA05_05475</name>
</gene>
<keyword evidence="4" id="KW-0408">Iron</keyword>
<keyword evidence="1" id="KW-0813">Transport</keyword>
<name>A0ABT3GEE7_9BACT</name>
<dbReference type="RefSeq" id="WP_264486102.1">
    <property type="nucleotide sequence ID" value="NZ_JAPDDT010000002.1"/>
</dbReference>
<dbReference type="InterPro" id="IPR012292">
    <property type="entry name" value="Globin/Proto"/>
</dbReference>